<evidence type="ECO:0000313" key="3">
    <source>
        <dbReference type="EMBL" id="MBL1085913.1"/>
    </source>
</evidence>
<organism evidence="3 4">
    <name type="scientific">Streptomyces actinomycinicus</name>
    <dbReference type="NCBI Taxonomy" id="1695166"/>
    <lineage>
        <taxon>Bacteria</taxon>
        <taxon>Bacillati</taxon>
        <taxon>Actinomycetota</taxon>
        <taxon>Actinomycetes</taxon>
        <taxon>Kitasatosporales</taxon>
        <taxon>Streptomycetaceae</taxon>
        <taxon>Streptomyces</taxon>
    </lineage>
</organism>
<gene>
    <name evidence="3" type="ORF">JK359_28765</name>
</gene>
<keyword evidence="2" id="KW-0812">Transmembrane</keyword>
<feature type="region of interest" description="Disordered" evidence="1">
    <location>
        <begin position="1"/>
        <end position="22"/>
    </location>
</feature>
<comment type="caution">
    <text evidence="3">The sequence shown here is derived from an EMBL/GenBank/DDBJ whole genome shotgun (WGS) entry which is preliminary data.</text>
</comment>
<dbReference type="Proteomes" id="UP000661858">
    <property type="component" value="Unassembled WGS sequence"/>
</dbReference>
<dbReference type="AlphaFoldDB" id="A0A937ENY7"/>
<keyword evidence="2" id="KW-1133">Transmembrane helix</keyword>
<keyword evidence="4" id="KW-1185">Reference proteome</keyword>
<reference evidence="3" key="1">
    <citation type="submission" date="2021-01" db="EMBL/GenBank/DDBJ databases">
        <title>WGS of actinomycetes isolated from Thailand.</title>
        <authorList>
            <person name="Thawai C."/>
        </authorList>
    </citation>
    <scope>NUCLEOTIDE SEQUENCE</scope>
    <source>
        <strain evidence="3">RCU-197</strain>
    </source>
</reference>
<keyword evidence="2" id="KW-0472">Membrane</keyword>
<proteinExistence type="predicted"/>
<evidence type="ECO:0000313" key="4">
    <source>
        <dbReference type="Proteomes" id="UP000661858"/>
    </source>
</evidence>
<dbReference type="RefSeq" id="WP_201841714.1">
    <property type="nucleotide sequence ID" value="NZ_JAERRK010000019.1"/>
</dbReference>
<evidence type="ECO:0000256" key="2">
    <source>
        <dbReference type="SAM" id="Phobius"/>
    </source>
</evidence>
<name>A0A937ENY7_9ACTN</name>
<accession>A0A937ENY7</accession>
<feature type="transmembrane region" description="Helical" evidence="2">
    <location>
        <begin position="28"/>
        <end position="49"/>
    </location>
</feature>
<protein>
    <submittedName>
        <fullName evidence="3">Uncharacterized protein</fullName>
    </submittedName>
</protein>
<sequence>MPDGDRGQNPAGGNGQSEGPRHGLAKRIGGLIAALAGIAGIIGLVVTLVDRPEPWTKADWVSEANAVCEREIGTLSSATLNSRSSLSAMQTSLRAGTLTDQQIKNAAWYFDAAAGALRSINGEIRSIERPESIKGDVDKVVDGGVGASNAMSRVAGDLSQVSLANPTQSLRVLNAADSEIKKVDPLLSQWQEGLVALGVTSCNT</sequence>
<dbReference type="EMBL" id="JAERRK010000019">
    <property type="protein sequence ID" value="MBL1085913.1"/>
    <property type="molecule type" value="Genomic_DNA"/>
</dbReference>
<evidence type="ECO:0000256" key="1">
    <source>
        <dbReference type="SAM" id="MobiDB-lite"/>
    </source>
</evidence>